<dbReference type="PANTHER" id="PTHR20919:SF0">
    <property type="entry name" value="HOMOSERINE O-SUCCINYLTRANSFERASE"/>
    <property type="match status" value="1"/>
</dbReference>
<dbReference type="GO" id="GO:0005737">
    <property type="term" value="C:cytoplasm"/>
    <property type="evidence" value="ECO:0007669"/>
    <property type="project" value="UniProtKB-SubCell"/>
</dbReference>
<name>A0A9D1FL31_9FIRM</name>
<feature type="active site" description="Proton acceptor" evidence="8">
    <location>
        <position position="235"/>
    </location>
</feature>
<evidence type="ECO:0000256" key="9">
    <source>
        <dbReference type="PIRSR" id="PIRSR000450-1"/>
    </source>
</evidence>
<evidence type="ECO:0000256" key="5">
    <source>
        <dbReference type="ARBA" id="ARBA00023167"/>
    </source>
</evidence>
<evidence type="ECO:0000256" key="7">
    <source>
        <dbReference type="ARBA" id="ARBA00049043"/>
    </source>
</evidence>
<dbReference type="InterPro" id="IPR029062">
    <property type="entry name" value="Class_I_gatase-like"/>
</dbReference>
<protein>
    <recommendedName>
        <fullName evidence="8">Homoserine O-acetyltransferase</fullName>
        <shortName evidence="8">HAT</shortName>
        <ecNumber evidence="8">2.3.1.31</ecNumber>
    </recommendedName>
    <alternativeName>
        <fullName evidence="8">Homoserine transacetylase</fullName>
        <shortName evidence="8">HTA</shortName>
    </alternativeName>
</protein>
<evidence type="ECO:0000256" key="6">
    <source>
        <dbReference type="ARBA" id="ARBA00023315"/>
    </source>
</evidence>
<dbReference type="InterPro" id="IPR033752">
    <property type="entry name" value="MetA_family"/>
</dbReference>
<keyword evidence="4 8" id="KW-0808">Transferase</keyword>
<comment type="function">
    <text evidence="8">Transfers an acetyl group from acetyl-CoA to L-homoserine, forming acetyl-L-homoserine.</text>
</comment>
<evidence type="ECO:0000256" key="1">
    <source>
        <dbReference type="ARBA" id="ARBA00004496"/>
    </source>
</evidence>
<dbReference type="GO" id="GO:0004414">
    <property type="term" value="F:homoserine O-acetyltransferase activity"/>
    <property type="evidence" value="ECO:0007669"/>
    <property type="project" value="UniProtKB-EC"/>
</dbReference>
<evidence type="ECO:0000313" key="11">
    <source>
        <dbReference type="Proteomes" id="UP000824002"/>
    </source>
</evidence>
<comment type="caution">
    <text evidence="8">Lacks conserved residue(s) required for the propagation of feature annotation.</text>
</comment>
<comment type="similarity">
    <text evidence="8">Belongs to the MetA family.</text>
</comment>
<keyword evidence="5 8" id="KW-0486">Methionine biosynthesis</keyword>
<dbReference type="HAMAP" id="MF_00295">
    <property type="entry name" value="MetA_acyltransf"/>
    <property type="match status" value="1"/>
</dbReference>
<feature type="site" description="Important for substrate specificity" evidence="8">
    <location>
        <position position="192"/>
    </location>
</feature>
<dbReference type="SUPFAM" id="SSF52317">
    <property type="entry name" value="Class I glutamine amidotransferase-like"/>
    <property type="match status" value="1"/>
</dbReference>
<comment type="pathway">
    <text evidence="8">Amino-acid biosynthesis; L-methionine biosynthesis via de novo pathway; O-acetyl-L-homoserine from L-homoserine: step 1/1.</text>
</comment>
<gene>
    <name evidence="10" type="primary">metA</name>
    <name evidence="8" type="synonym">metAA</name>
    <name evidence="10" type="ORF">IAB51_02675</name>
</gene>
<organism evidence="10 11">
    <name type="scientific">Candidatus Merdivicinus excrementipullorum</name>
    <dbReference type="NCBI Taxonomy" id="2840867"/>
    <lineage>
        <taxon>Bacteria</taxon>
        <taxon>Bacillati</taxon>
        <taxon>Bacillota</taxon>
        <taxon>Clostridia</taxon>
        <taxon>Eubacteriales</taxon>
        <taxon>Oscillospiraceae</taxon>
        <taxon>Oscillospiraceae incertae sedis</taxon>
        <taxon>Candidatus Merdivicinus</taxon>
    </lineage>
</organism>
<dbReference type="GO" id="GO:0019281">
    <property type="term" value="P:L-methionine biosynthetic process from homoserine via O-succinyl-L-homoserine and cystathionine"/>
    <property type="evidence" value="ECO:0007669"/>
    <property type="project" value="InterPro"/>
</dbReference>
<dbReference type="EC" id="2.3.1.31" evidence="8"/>
<feature type="binding site" evidence="8">
    <location>
        <position position="249"/>
    </location>
    <ligand>
        <name>substrate</name>
    </ligand>
</feature>
<dbReference type="InterPro" id="IPR005697">
    <property type="entry name" value="HST_MetA"/>
</dbReference>
<comment type="subcellular location">
    <subcellularLocation>
        <location evidence="1 8">Cytoplasm</location>
    </subcellularLocation>
</comment>
<dbReference type="AlphaFoldDB" id="A0A9D1FL31"/>
<feature type="active site" description="Acyl-thioester intermediate" evidence="8 9">
    <location>
        <position position="142"/>
    </location>
</feature>
<reference evidence="10" key="2">
    <citation type="journal article" date="2021" name="PeerJ">
        <title>Extensive microbial diversity within the chicken gut microbiome revealed by metagenomics and culture.</title>
        <authorList>
            <person name="Gilroy R."/>
            <person name="Ravi A."/>
            <person name="Getino M."/>
            <person name="Pursley I."/>
            <person name="Horton D.L."/>
            <person name="Alikhan N.F."/>
            <person name="Baker D."/>
            <person name="Gharbi K."/>
            <person name="Hall N."/>
            <person name="Watson M."/>
            <person name="Adriaenssens E.M."/>
            <person name="Foster-Nyarko E."/>
            <person name="Jarju S."/>
            <person name="Secka A."/>
            <person name="Antonio M."/>
            <person name="Oren A."/>
            <person name="Chaudhuri R.R."/>
            <person name="La Ragione R."/>
            <person name="Hildebrand F."/>
            <person name="Pallen M.J."/>
        </authorList>
    </citation>
    <scope>NUCLEOTIDE SEQUENCE</scope>
    <source>
        <strain evidence="10">CHK199-13235</strain>
    </source>
</reference>
<feature type="binding site" evidence="8">
    <location>
        <position position="192"/>
    </location>
    <ligand>
        <name>substrate</name>
    </ligand>
</feature>
<dbReference type="Proteomes" id="UP000824002">
    <property type="component" value="Unassembled WGS sequence"/>
</dbReference>
<feature type="site" description="Important for acyl-CoA specificity" evidence="8">
    <location>
        <position position="111"/>
    </location>
</feature>
<keyword evidence="3 8" id="KW-0028">Amino-acid biosynthesis</keyword>
<evidence type="ECO:0000313" key="10">
    <source>
        <dbReference type="EMBL" id="HIS75692.1"/>
    </source>
</evidence>
<keyword evidence="6 8" id="KW-0012">Acyltransferase</keyword>
<sequence length="311" mass="36604">MPINIPVTLPANSVLQRENIFVMDEERAVHQDIRPLKIAILNLMPKKIETETQLLRLLSNTPLQIDLELLQMASHVSKNTSDDHLFKYYKTLDDVKDQRFDGLIITGAPVEQMPFEEVDYWPELCEVFEWSKTNVYSTFHICWGAQAGLYYHYGVPKYDLPAKMFGIFPHTVLQPFHQLLRGFDEVFYVPHSRHTEVREEDILKHPELEILTKSPISGVHIVADTSGRQFFVTGHSEYDRGTLAAEYFRDLDKGLPIHIPYNYFEGDDPDNPPRFIWRSHANLLFVNWLNYFVYQQTPYNLEEMDRERRER</sequence>
<dbReference type="GO" id="GO:0008899">
    <property type="term" value="F:homoserine O-succinyltransferase activity"/>
    <property type="evidence" value="ECO:0007669"/>
    <property type="project" value="UniProtKB-UniRule"/>
</dbReference>
<dbReference type="FunFam" id="3.40.50.880:FF:000004">
    <property type="entry name" value="Homoserine O-succinyltransferase"/>
    <property type="match status" value="1"/>
</dbReference>
<dbReference type="EMBL" id="DVJP01000022">
    <property type="protein sequence ID" value="HIS75692.1"/>
    <property type="molecule type" value="Genomic_DNA"/>
</dbReference>
<dbReference type="CDD" id="cd03131">
    <property type="entry name" value="GATase1_HTS"/>
    <property type="match status" value="1"/>
</dbReference>
<dbReference type="PIRSF" id="PIRSF000450">
    <property type="entry name" value="H_ser_succinyltr"/>
    <property type="match status" value="1"/>
</dbReference>
<proteinExistence type="inferred from homology"/>
<dbReference type="Pfam" id="PF04204">
    <property type="entry name" value="HTS"/>
    <property type="match status" value="1"/>
</dbReference>
<reference evidence="10" key="1">
    <citation type="submission" date="2020-10" db="EMBL/GenBank/DDBJ databases">
        <authorList>
            <person name="Gilroy R."/>
        </authorList>
    </citation>
    <scope>NUCLEOTIDE SEQUENCE</scope>
    <source>
        <strain evidence="10">CHK199-13235</strain>
    </source>
</reference>
<feature type="binding site" evidence="8">
    <location>
        <position position="163"/>
    </location>
    <ligand>
        <name>substrate</name>
    </ligand>
</feature>
<evidence type="ECO:0000256" key="2">
    <source>
        <dbReference type="ARBA" id="ARBA00022490"/>
    </source>
</evidence>
<comment type="catalytic activity">
    <reaction evidence="7 8">
        <text>L-homoserine + acetyl-CoA = O-acetyl-L-homoserine + CoA</text>
        <dbReference type="Rhea" id="RHEA:13701"/>
        <dbReference type="ChEBI" id="CHEBI:57287"/>
        <dbReference type="ChEBI" id="CHEBI:57288"/>
        <dbReference type="ChEBI" id="CHEBI:57476"/>
        <dbReference type="ChEBI" id="CHEBI:57716"/>
        <dbReference type="EC" id="2.3.1.31"/>
    </reaction>
</comment>
<dbReference type="PANTHER" id="PTHR20919">
    <property type="entry name" value="HOMOSERINE O-SUCCINYLTRANSFERASE"/>
    <property type="match status" value="1"/>
</dbReference>
<comment type="caution">
    <text evidence="10">The sequence shown here is derived from an EMBL/GenBank/DDBJ whole genome shotgun (WGS) entry which is preliminary data.</text>
</comment>
<evidence type="ECO:0000256" key="3">
    <source>
        <dbReference type="ARBA" id="ARBA00022605"/>
    </source>
</evidence>
<feature type="active site" evidence="8">
    <location>
        <position position="237"/>
    </location>
</feature>
<keyword evidence="2 8" id="KW-0963">Cytoplasm</keyword>
<dbReference type="NCBIfam" id="TIGR01001">
    <property type="entry name" value="metA"/>
    <property type="match status" value="1"/>
</dbReference>
<accession>A0A9D1FL31</accession>
<dbReference type="Gene3D" id="3.40.50.880">
    <property type="match status" value="1"/>
</dbReference>
<evidence type="ECO:0000256" key="4">
    <source>
        <dbReference type="ARBA" id="ARBA00022679"/>
    </source>
</evidence>
<evidence type="ECO:0000256" key="8">
    <source>
        <dbReference type="HAMAP-Rule" id="MF_00295"/>
    </source>
</evidence>